<keyword evidence="5 6" id="KW-0687">Ribonucleoprotein</keyword>
<dbReference type="InterPro" id="IPR001014">
    <property type="entry name" value="Ribosomal_uL23_CS"/>
</dbReference>
<dbReference type="PANTHER" id="PTHR11620">
    <property type="entry name" value="60S RIBOSOMAL PROTEIN L23A"/>
    <property type="match status" value="1"/>
</dbReference>
<dbReference type="GO" id="GO:0005840">
    <property type="term" value="C:ribosome"/>
    <property type="evidence" value="ECO:0007669"/>
    <property type="project" value="UniProtKB-KW"/>
</dbReference>
<evidence type="ECO:0000256" key="1">
    <source>
        <dbReference type="ARBA" id="ARBA00006700"/>
    </source>
</evidence>
<sequence>MFVMDIYQVIKEPHITEKATAQKKLANQISFKVHRRANKIEIRRSVETLFKTKVVNVRVVNVLGKQRRVGRNIGKRSDWKKAIVTLAPGQNVEFFEGM</sequence>
<dbReference type="GO" id="GO:0019843">
    <property type="term" value="F:rRNA binding"/>
    <property type="evidence" value="ECO:0007669"/>
    <property type="project" value="UniProtKB-UniRule"/>
</dbReference>
<dbReference type="NCBIfam" id="NF004363">
    <property type="entry name" value="PRK05738.2-4"/>
    <property type="match status" value="1"/>
</dbReference>
<keyword evidence="4 6" id="KW-0689">Ribosomal protein</keyword>
<dbReference type="EMBL" id="OJIN01000033">
    <property type="protein sequence ID" value="SPD72282.1"/>
    <property type="molecule type" value="Genomic_DNA"/>
</dbReference>
<evidence type="ECO:0000256" key="2">
    <source>
        <dbReference type="ARBA" id="ARBA00022730"/>
    </source>
</evidence>
<dbReference type="NCBIfam" id="NF004359">
    <property type="entry name" value="PRK05738.1-3"/>
    <property type="match status" value="1"/>
</dbReference>
<dbReference type="GO" id="GO:0006412">
    <property type="term" value="P:translation"/>
    <property type="evidence" value="ECO:0007669"/>
    <property type="project" value="UniProtKB-UniRule"/>
</dbReference>
<reference evidence="8" key="1">
    <citation type="submission" date="2018-01" db="EMBL/GenBank/DDBJ databases">
        <authorList>
            <person name="Regsiter A."/>
            <person name="William W."/>
        </authorList>
    </citation>
    <scope>NUCLEOTIDE SEQUENCE</scope>
    <source>
        <strain evidence="8">TRIP AH-1</strain>
    </source>
</reference>
<evidence type="ECO:0000256" key="5">
    <source>
        <dbReference type="ARBA" id="ARBA00023274"/>
    </source>
</evidence>
<dbReference type="Gene3D" id="3.30.70.330">
    <property type="match status" value="1"/>
</dbReference>
<dbReference type="GO" id="GO:1990904">
    <property type="term" value="C:ribonucleoprotein complex"/>
    <property type="evidence" value="ECO:0007669"/>
    <property type="project" value="UniProtKB-KW"/>
</dbReference>
<dbReference type="Pfam" id="PF00276">
    <property type="entry name" value="Ribosomal_L23"/>
    <property type="match status" value="1"/>
</dbReference>
<dbReference type="InterPro" id="IPR012678">
    <property type="entry name" value="Ribosomal_uL23/eL15/eS24_sf"/>
</dbReference>
<organism evidence="8">
    <name type="scientific">uncultured Desulfobacterium sp</name>
    <dbReference type="NCBI Taxonomy" id="201089"/>
    <lineage>
        <taxon>Bacteria</taxon>
        <taxon>Pseudomonadati</taxon>
        <taxon>Thermodesulfobacteriota</taxon>
        <taxon>Desulfobacteria</taxon>
        <taxon>Desulfobacterales</taxon>
        <taxon>Desulfobacteriaceae</taxon>
        <taxon>Desulfobacterium</taxon>
        <taxon>environmental samples</taxon>
    </lineage>
</organism>
<comment type="subunit">
    <text evidence="6">Part of the 50S ribosomal subunit. Contacts protein L29, and trigger factor when it is bound to the ribosome.</text>
</comment>
<dbReference type="PROSITE" id="PS00050">
    <property type="entry name" value="RIBOSOMAL_L23"/>
    <property type="match status" value="1"/>
</dbReference>
<comment type="similarity">
    <text evidence="1 6 7">Belongs to the universal ribosomal protein uL23 family.</text>
</comment>
<dbReference type="FunFam" id="3.30.70.330:FF:000001">
    <property type="entry name" value="50S ribosomal protein L23"/>
    <property type="match status" value="1"/>
</dbReference>
<dbReference type="HAMAP" id="MF_01369_B">
    <property type="entry name" value="Ribosomal_uL23_B"/>
    <property type="match status" value="1"/>
</dbReference>
<evidence type="ECO:0000256" key="4">
    <source>
        <dbReference type="ARBA" id="ARBA00022980"/>
    </source>
</evidence>
<comment type="function">
    <text evidence="6">One of the early assembly proteins it binds 23S rRNA. One of the proteins that surrounds the polypeptide exit tunnel on the outside of the ribosome. Forms the main docking site for trigger factor binding to the ribosome.</text>
</comment>
<protein>
    <recommendedName>
        <fullName evidence="6">Large ribosomal subunit protein uL23</fullName>
    </recommendedName>
</protein>
<name>A0A445MS78_9BACT</name>
<keyword evidence="2 6" id="KW-0699">rRNA-binding</keyword>
<gene>
    <name evidence="6 8" type="primary">rplW</name>
    <name evidence="8" type="ORF">PITCH_A1280028</name>
</gene>
<dbReference type="GO" id="GO:0003735">
    <property type="term" value="F:structural constituent of ribosome"/>
    <property type="evidence" value="ECO:0007669"/>
    <property type="project" value="InterPro"/>
</dbReference>
<evidence type="ECO:0000313" key="8">
    <source>
        <dbReference type="EMBL" id="SPD72282.1"/>
    </source>
</evidence>
<accession>A0A445MS78</accession>
<evidence type="ECO:0000256" key="6">
    <source>
        <dbReference type="HAMAP-Rule" id="MF_01369"/>
    </source>
</evidence>
<evidence type="ECO:0000256" key="3">
    <source>
        <dbReference type="ARBA" id="ARBA00022884"/>
    </source>
</evidence>
<dbReference type="InterPro" id="IPR013025">
    <property type="entry name" value="Ribosomal_uL23-like"/>
</dbReference>
<dbReference type="SUPFAM" id="SSF54189">
    <property type="entry name" value="Ribosomal proteins S24e, L23 and L15e"/>
    <property type="match status" value="1"/>
</dbReference>
<dbReference type="AlphaFoldDB" id="A0A445MS78"/>
<keyword evidence="3 6" id="KW-0694">RNA-binding</keyword>
<dbReference type="NCBIfam" id="NF004366">
    <property type="entry name" value="PRK05738.3-2"/>
    <property type="match status" value="1"/>
</dbReference>
<proteinExistence type="inferred from homology"/>
<dbReference type="InterPro" id="IPR012677">
    <property type="entry name" value="Nucleotide-bd_a/b_plait_sf"/>
</dbReference>
<evidence type="ECO:0000256" key="7">
    <source>
        <dbReference type="RuleBase" id="RU003934"/>
    </source>
</evidence>